<sequence>MNQHRWSFRAIAARVAAGAGHALIFWLFVVLLGFIVADAGSFTRPGVVLVSGLAAWLICVGPVARLQLWQAALAGYLAVTLDIALVLAAGTTAMMGHFDIGMIAAALVALVPWVLVPWGTLMAVVSIIYAIALRRYAGTVPPEGPLAAGGHPRV</sequence>
<dbReference type="RefSeq" id="WP_008599278.1">
    <property type="nucleotide sequence ID" value="NZ_AMRM01000038.1"/>
</dbReference>
<proteinExistence type="predicted"/>
<keyword evidence="1" id="KW-0812">Transmembrane</keyword>
<evidence type="ECO:0000313" key="3">
    <source>
        <dbReference type="Proteomes" id="UP000006786"/>
    </source>
</evidence>
<evidence type="ECO:0000313" key="2">
    <source>
        <dbReference type="EMBL" id="EKF16868.1"/>
    </source>
</evidence>
<feature type="transmembrane region" description="Helical" evidence="1">
    <location>
        <begin position="100"/>
        <end position="132"/>
    </location>
</feature>
<dbReference type="PATRIC" id="fig|391937.3.peg.4270"/>
<feature type="transmembrane region" description="Helical" evidence="1">
    <location>
        <begin position="47"/>
        <end position="66"/>
    </location>
</feature>
<comment type="caution">
    <text evidence="2">The sequence shown here is derived from an EMBL/GenBank/DDBJ whole genome shotgun (WGS) entry which is preliminary data.</text>
</comment>
<dbReference type="Proteomes" id="UP000006786">
    <property type="component" value="Unassembled WGS sequence"/>
</dbReference>
<feature type="transmembrane region" description="Helical" evidence="1">
    <location>
        <begin position="73"/>
        <end position="94"/>
    </location>
</feature>
<reference evidence="2 3" key="1">
    <citation type="journal article" date="2012" name="J. Bacteriol.">
        <title>Genome Sequence of Nitratireductor pacificus Type Strain pht-3B.</title>
        <authorList>
            <person name="Lai Q."/>
            <person name="Li G."/>
            <person name="Shao Z."/>
        </authorList>
    </citation>
    <scope>NUCLEOTIDE SEQUENCE [LARGE SCALE GENOMIC DNA]</scope>
    <source>
        <strain evidence="3">pht-3B</strain>
    </source>
</reference>
<keyword evidence="1" id="KW-1133">Transmembrane helix</keyword>
<gene>
    <name evidence="2" type="ORF">NA2_20856</name>
</gene>
<name>K2MXZ5_9HYPH</name>
<evidence type="ECO:0008006" key="4">
    <source>
        <dbReference type="Google" id="ProtNLM"/>
    </source>
</evidence>
<protein>
    <recommendedName>
        <fullName evidence="4">Transmembrane protein</fullName>
    </recommendedName>
</protein>
<keyword evidence="3" id="KW-1185">Reference proteome</keyword>
<dbReference type="OrthoDB" id="8452317at2"/>
<dbReference type="AlphaFoldDB" id="K2MXZ5"/>
<keyword evidence="1" id="KW-0472">Membrane</keyword>
<accession>K2MXZ5</accession>
<feature type="transmembrane region" description="Helical" evidence="1">
    <location>
        <begin position="12"/>
        <end position="35"/>
    </location>
</feature>
<organism evidence="2 3">
    <name type="scientific">Nitratireductor pacificus pht-3B</name>
    <dbReference type="NCBI Taxonomy" id="391937"/>
    <lineage>
        <taxon>Bacteria</taxon>
        <taxon>Pseudomonadati</taxon>
        <taxon>Pseudomonadota</taxon>
        <taxon>Alphaproteobacteria</taxon>
        <taxon>Hyphomicrobiales</taxon>
        <taxon>Phyllobacteriaceae</taxon>
        <taxon>Nitratireductor</taxon>
    </lineage>
</organism>
<dbReference type="EMBL" id="AMRM01000038">
    <property type="protein sequence ID" value="EKF16868.1"/>
    <property type="molecule type" value="Genomic_DNA"/>
</dbReference>
<evidence type="ECO:0000256" key="1">
    <source>
        <dbReference type="SAM" id="Phobius"/>
    </source>
</evidence>